<dbReference type="InterPro" id="IPR013128">
    <property type="entry name" value="Peptidase_C1A"/>
</dbReference>
<dbReference type="CDD" id="cd02248">
    <property type="entry name" value="Peptidase_C1A"/>
    <property type="match status" value="1"/>
</dbReference>
<dbReference type="GO" id="GO:0008234">
    <property type="term" value="F:cysteine-type peptidase activity"/>
    <property type="evidence" value="ECO:0007669"/>
    <property type="project" value="InterPro"/>
</dbReference>
<dbReference type="Gene3D" id="3.90.70.10">
    <property type="entry name" value="Cysteine proteinases"/>
    <property type="match status" value="1"/>
</dbReference>
<evidence type="ECO:0000313" key="6">
    <source>
        <dbReference type="EMBL" id="AIG56432.1"/>
    </source>
</evidence>
<sequence length="616" mass="66362">MGLFAPVLAFATVAVAGSSSTTLPTAPASLSTTRSVPLTDRAALIQELAKWKDSKAGKYAAANGFLKLSRLESAGDAEAELAAFAETKATVEALNQQYPLARFSTENPFALLTNDEFATWVSGGRDKVQRKVPEASTTQSTTASIAPGTVDWTMSGCVASVRSQGVCGSCFAFAAVAAAESAYCLLHDRHLTPFSDQQVLSCGPGNGCMGGWSDQSLAWMASHGVCTGASYPHTNDWNTTAAACIPECKALSMPYSSVASVAGEHELEAAIALQPVAVDISATSPVFKNYESGIITGGCNVDFNHVVLGVGYGVAEVPYFKMKNSWGDWWGEGGFVRLQRGVGGVGTCGLARHAAYPVVFPMPFNLVTFRGVVISEYYSNLFASAKQGSVNELWTYDAITRHITVGSNHQCLDAYPTGSSYAVHTYSCDAKNDNQKWVIDSANHAIKHAVHPTLCLDVDPNQNNKVQVWSCSPGNQNQWVAVSEERVKLWNVNGNFLASDGNLIQFYSPSSPSYEWAVSNLDHTWRARSNVGAPDLCLDAYEPWNGGAVHLYTCDSTNGNQKWIYDAKTQQLRHLTHVGFCLDMRTALGDKAHLWTCNTPANSLQKFQYKSLTFPA</sequence>
<dbReference type="SMART" id="SM00645">
    <property type="entry name" value="Pept_C1"/>
    <property type="match status" value="1"/>
</dbReference>
<reference evidence="6" key="1">
    <citation type="journal article" date="2014" name="Genome Biol. Evol.">
        <title>The secreted proteins of Achlya hypogyna and Thraustotheca clavata identify the ancestral oomycete secretome and reveal gene acquisitions by horizontal gene transfer.</title>
        <authorList>
            <person name="Misner I."/>
            <person name="Blouin N."/>
            <person name="Leonard G."/>
            <person name="Richards T.A."/>
            <person name="Lane C.E."/>
        </authorList>
    </citation>
    <scope>NUCLEOTIDE SEQUENCE</scope>
    <source>
        <strain evidence="6">ATCC 48635</strain>
    </source>
</reference>
<dbReference type="SUPFAM" id="SSF54001">
    <property type="entry name" value="Cysteine proteinases"/>
    <property type="match status" value="1"/>
</dbReference>
<dbReference type="InterPro" id="IPR000772">
    <property type="entry name" value="Ricin_B_lectin"/>
</dbReference>
<keyword evidence="2" id="KW-0865">Zymogen</keyword>
<evidence type="ECO:0000256" key="1">
    <source>
        <dbReference type="ARBA" id="ARBA00008455"/>
    </source>
</evidence>
<dbReference type="Pfam" id="PF00652">
    <property type="entry name" value="Ricin_B_lectin"/>
    <property type="match status" value="2"/>
</dbReference>
<feature type="signal peptide" evidence="3">
    <location>
        <begin position="1"/>
        <end position="17"/>
    </location>
</feature>
<evidence type="ECO:0000256" key="2">
    <source>
        <dbReference type="ARBA" id="ARBA00023145"/>
    </source>
</evidence>
<dbReference type="PANTHER" id="PTHR12411">
    <property type="entry name" value="CYSTEINE PROTEASE FAMILY C1-RELATED"/>
    <property type="match status" value="1"/>
</dbReference>
<feature type="domain" description="Peptidase C1A papain C-terminal" evidence="5">
    <location>
        <begin position="146"/>
        <end position="358"/>
    </location>
</feature>
<dbReference type="Gene3D" id="2.80.10.50">
    <property type="match status" value="2"/>
</dbReference>
<feature type="domain" description="Ricin B lectin" evidence="4">
    <location>
        <begin position="363"/>
        <end position="482"/>
    </location>
</feature>
<dbReference type="PROSITE" id="PS50231">
    <property type="entry name" value="RICIN_B_LECTIN"/>
    <property type="match status" value="1"/>
</dbReference>
<keyword evidence="3" id="KW-0732">Signal</keyword>
<dbReference type="Pfam" id="PF00112">
    <property type="entry name" value="Peptidase_C1"/>
    <property type="match status" value="1"/>
</dbReference>
<dbReference type="InterPro" id="IPR035992">
    <property type="entry name" value="Ricin_B-like_lectins"/>
</dbReference>
<dbReference type="SMART" id="SM00458">
    <property type="entry name" value="RICIN"/>
    <property type="match status" value="2"/>
</dbReference>
<protein>
    <submittedName>
        <fullName evidence="6">Secreted protein</fullName>
    </submittedName>
</protein>
<name>A0A0A7CNK8_ACHHY</name>
<evidence type="ECO:0000256" key="3">
    <source>
        <dbReference type="SAM" id="SignalP"/>
    </source>
</evidence>
<dbReference type="InterPro" id="IPR000668">
    <property type="entry name" value="Peptidase_C1A_C"/>
</dbReference>
<dbReference type="InterPro" id="IPR039417">
    <property type="entry name" value="Peptidase_C1A_papain-like"/>
</dbReference>
<feature type="chain" id="PRO_5018620724" evidence="3">
    <location>
        <begin position="18"/>
        <end position="616"/>
    </location>
</feature>
<comment type="similarity">
    <text evidence="1">Belongs to the peptidase C1 family.</text>
</comment>
<dbReference type="AlphaFoldDB" id="A0A0A7CNK8"/>
<accession>A0A0A7CNK8</accession>
<dbReference type="GO" id="GO:0006508">
    <property type="term" value="P:proteolysis"/>
    <property type="evidence" value="ECO:0007669"/>
    <property type="project" value="InterPro"/>
</dbReference>
<feature type="domain" description="Ricin B lectin" evidence="4">
    <location>
        <begin position="485"/>
        <end position="608"/>
    </location>
</feature>
<dbReference type="SUPFAM" id="SSF50370">
    <property type="entry name" value="Ricin B-like lectins"/>
    <property type="match status" value="2"/>
</dbReference>
<dbReference type="InterPro" id="IPR038765">
    <property type="entry name" value="Papain-like_cys_pep_sf"/>
</dbReference>
<dbReference type="EMBL" id="KM038971">
    <property type="protein sequence ID" value="AIG56432.1"/>
    <property type="molecule type" value="Genomic_DNA"/>
</dbReference>
<evidence type="ECO:0000259" key="4">
    <source>
        <dbReference type="SMART" id="SM00458"/>
    </source>
</evidence>
<proteinExistence type="inferred from homology"/>
<organism evidence="6">
    <name type="scientific">Achlya hypogyna</name>
    <name type="common">Oomycete</name>
    <name type="synonym">Protoachlya hypogyna</name>
    <dbReference type="NCBI Taxonomy" id="1202772"/>
    <lineage>
        <taxon>Eukaryota</taxon>
        <taxon>Sar</taxon>
        <taxon>Stramenopiles</taxon>
        <taxon>Oomycota</taxon>
        <taxon>Saprolegniomycetes</taxon>
        <taxon>Saprolegniales</taxon>
        <taxon>Achlyaceae</taxon>
        <taxon>Achlya</taxon>
    </lineage>
</organism>
<evidence type="ECO:0000259" key="5">
    <source>
        <dbReference type="SMART" id="SM00645"/>
    </source>
</evidence>